<keyword evidence="2" id="KW-1185">Reference proteome</keyword>
<dbReference type="Proteomes" id="UP001589793">
    <property type="component" value="Unassembled WGS sequence"/>
</dbReference>
<sequence>MTDAPDLSPVLVLAGGVELDKTATDAILVVAEDTARGGWSAEGIEVRAYDRGSHVTPTAPLPRPVVVVTAVEVTRQRNDGDLEVAVSSVRYFDGEPVRHRFDELFASDHRRGDGYQHHAPEPRTRIGTAHVVGWTNVGDERLVTLPDGVVAYSSTRRILVRLGAEDQDPDARIRPDRTPNQEVRTYVPGAEDTRNSLAFAADLETSRRAWEAAHA</sequence>
<protein>
    <submittedName>
        <fullName evidence="1">Uncharacterized protein</fullName>
    </submittedName>
</protein>
<evidence type="ECO:0000313" key="2">
    <source>
        <dbReference type="Proteomes" id="UP001589793"/>
    </source>
</evidence>
<proteinExistence type="predicted"/>
<comment type="caution">
    <text evidence="1">The sequence shown here is derived from an EMBL/GenBank/DDBJ whole genome shotgun (WGS) entry which is preliminary data.</text>
</comment>
<organism evidence="1 2">
    <name type="scientific">Brachybacterium hainanense</name>
    <dbReference type="NCBI Taxonomy" id="1541174"/>
    <lineage>
        <taxon>Bacteria</taxon>
        <taxon>Bacillati</taxon>
        <taxon>Actinomycetota</taxon>
        <taxon>Actinomycetes</taxon>
        <taxon>Micrococcales</taxon>
        <taxon>Dermabacteraceae</taxon>
        <taxon>Brachybacterium</taxon>
    </lineage>
</organism>
<gene>
    <name evidence="1" type="ORF">ACFFF6_08570</name>
</gene>
<dbReference type="RefSeq" id="WP_376979939.1">
    <property type="nucleotide sequence ID" value="NZ_JBHLSV010000008.1"/>
</dbReference>
<dbReference type="EMBL" id="JBHLSV010000008">
    <property type="protein sequence ID" value="MFC0674005.1"/>
    <property type="molecule type" value="Genomic_DNA"/>
</dbReference>
<name>A0ABV6RAI8_9MICO</name>
<evidence type="ECO:0000313" key="1">
    <source>
        <dbReference type="EMBL" id="MFC0674005.1"/>
    </source>
</evidence>
<accession>A0ABV6RAI8</accession>
<reference evidence="1 2" key="1">
    <citation type="submission" date="2024-09" db="EMBL/GenBank/DDBJ databases">
        <authorList>
            <person name="Sun Q."/>
            <person name="Mori K."/>
        </authorList>
    </citation>
    <scope>NUCLEOTIDE SEQUENCE [LARGE SCALE GENOMIC DNA]</scope>
    <source>
        <strain evidence="1 2">CICC 10874</strain>
    </source>
</reference>